<dbReference type="InterPro" id="IPR036812">
    <property type="entry name" value="NAD(P)_OxRdtase_dom_sf"/>
</dbReference>
<evidence type="ECO:0000313" key="7">
    <source>
        <dbReference type="EMBL" id="TVY84854.1"/>
    </source>
</evidence>
<dbReference type="Pfam" id="PF00248">
    <property type="entry name" value="Aldo_ket_red"/>
    <property type="match status" value="1"/>
</dbReference>
<evidence type="ECO:0000256" key="2">
    <source>
        <dbReference type="PIRSR" id="PIRSR000097-1"/>
    </source>
</evidence>
<reference evidence="7 8" key="1">
    <citation type="submission" date="2018-05" db="EMBL/GenBank/DDBJ databases">
        <title>Genome sequencing and assembly of the regulated plant pathogen Lachnellula willkommii and related sister species for the development of diagnostic species identification markers.</title>
        <authorList>
            <person name="Giroux E."/>
            <person name="Bilodeau G."/>
        </authorList>
    </citation>
    <scope>NUCLEOTIDE SEQUENCE [LARGE SCALE GENOMIC DNA]</scope>
    <source>
        <strain evidence="7 8">CBS 268.59</strain>
    </source>
</reference>
<feature type="binding site" evidence="3">
    <location>
        <position position="136"/>
    </location>
    <ligand>
        <name>substrate</name>
    </ligand>
</feature>
<dbReference type="CDD" id="cd19071">
    <property type="entry name" value="AKR_AKR1-5-like"/>
    <property type="match status" value="1"/>
</dbReference>
<evidence type="ECO:0000256" key="3">
    <source>
        <dbReference type="PIRSR" id="PIRSR000097-2"/>
    </source>
</evidence>
<feature type="active site" description="Proton donor" evidence="2">
    <location>
        <position position="73"/>
    </location>
</feature>
<protein>
    <submittedName>
        <fullName evidence="7">Putative oxidoreductase</fullName>
    </submittedName>
</protein>
<evidence type="ECO:0000313" key="8">
    <source>
        <dbReference type="Proteomes" id="UP000469558"/>
    </source>
</evidence>
<dbReference type="PRINTS" id="PR00069">
    <property type="entry name" value="ALDKETRDTASE"/>
</dbReference>
<accession>A0A8T9CLZ3</accession>
<feature type="site" description="Lowers pKa of active site Tyr" evidence="4">
    <location>
        <position position="102"/>
    </location>
</feature>
<dbReference type="EMBL" id="QGMK01000049">
    <property type="protein sequence ID" value="TVY84854.1"/>
    <property type="molecule type" value="Genomic_DNA"/>
</dbReference>
<dbReference type="OrthoDB" id="416253at2759"/>
<dbReference type="AlphaFoldDB" id="A0A8T9CLZ3"/>
<organism evidence="7 8">
    <name type="scientific">Lachnellula suecica</name>
    <dbReference type="NCBI Taxonomy" id="602035"/>
    <lineage>
        <taxon>Eukaryota</taxon>
        <taxon>Fungi</taxon>
        <taxon>Dikarya</taxon>
        <taxon>Ascomycota</taxon>
        <taxon>Pezizomycotina</taxon>
        <taxon>Leotiomycetes</taxon>
        <taxon>Helotiales</taxon>
        <taxon>Lachnaceae</taxon>
        <taxon>Lachnellula</taxon>
    </lineage>
</organism>
<dbReference type="PIRSF" id="PIRSF000097">
    <property type="entry name" value="AKR"/>
    <property type="match status" value="1"/>
</dbReference>
<dbReference type="Gene3D" id="3.20.20.100">
    <property type="entry name" value="NADP-dependent oxidoreductase domain"/>
    <property type="match status" value="1"/>
</dbReference>
<sequence length="343" mass="37821">MYFSNSLLVALAATISPVWSHIQKPILVTQETILQPLLGFGTWNLKTSIDNTSAAVSIAIQTGYRQIDCAAVYGNEKAVGEGIAEGLAKANLSRSDIWVTSKLWNDHHGDYETVEEALNQTLSNLGLDYIDLYLVHWPVGTSTKKTKLDYVKTWKSMIKLPKSKALNIGISNFSPKQLRSIISKTGVKPFAHQMELHPYLQQSSWVTAHQALGISVTAYSPLGNANPTYNKTSASSFPFSLFSSKEKSSPPPLLQNEVLKGIAERRNCTVAQVALSWNIGRGISVIPKSKHEKYIKENFESSECELGVVDLVELKAVGVEHLTRFNNPSQSWGVKLFEGLDDA</sequence>
<dbReference type="PANTHER" id="PTHR11732">
    <property type="entry name" value="ALDO/KETO REDUCTASE"/>
    <property type="match status" value="1"/>
</dbReference>
<dbReference type="SUPFAM" id="SSF51430">
    <property type="entry name" value="NAD(P)-linked oxidoreductase"/>
    <property type="match status" value="1"/>
</dbReference>
<dbReference type="InterPro" id="IPR020471">
    <property type="entry name" value="AKR"/>
</dbReference>
<keyword evidence="8" id="KW-1185">Reference proteome</keyword>
<feature type="domain" description="NADP-dependent oxidoreductase" evidence="6">
    <location>
        <begin position="38"/>
        <end position="306"/>
    </location>
</feature>
<dbReference type="InterPro" id="IPR023210">
    <property type="entry name" value="NADP_OxRdtase_dom"/>
</dbReference>
<keyword evidence="5" id="KW-0732">Signal</keyword>
<keyword evidence="1" id="KW-0560">Oxidoreductase</keyword>
<name>A0A8T9CLZ3_9HELO</name>
<evidence type="ECO:0000256" key="1">
    <source>
        <dbReference type="ARBA" id="ARBA00023002"/>
    </source>
</evidence>
<evidence type="ECO:0000256" key="5">
    <source>
        <dbReference type="SAM" id="SignalP"/>
    </source>
</evidence>
<dbReference type="GO" id="GO:0016491">
    <property type="term" value="F:oxidoreductase activity"/>
    <property type="evidence" value="ECO:0007669"/>
    <property type="project" value="UniProtKB-KW"/>
</dbReference>
<feature type="signal peptide" evidence="5">
    <location>
        <begin position="1"/>
        <end position="20"/>
    </location>
</feature>
<proteinExistence type="predicted"/>
<dbReference type="Proteomes" id="UP000469558">
    <property type="component" value="Unassembled WGS sequence"/>
</dbReference>
<evidence type="ECO:0000259" key="6">
    <source>
        <dbReference type="Pfam" id="PF00248"/>
    </source>
</evidence>
<evidence type="ECO:0000256" key="4">
    <source>
        <dbReference type="PIRSR" id="PIRSR000097-3"/>
    </source>
</evidence>
<comment type="caution">
    <text evidence="7">The sequence shown here is derived from an EMBL/GenBank/DDBJ whole genome shotgun (WGS) entry which is preliminary data.</text>
</comment>
<gene>
    <name evidence="7" type="ORF">LSUE1_G001304</name>
</gene>
<feature type="chain" id="PRO_5035823856" evidence="5">
    <location>
        <begin position="21"/>
        <end position="343"/>
    </location>
</feature>